<keyword evidence="1" id="KW-0732">Signal</keyword>
<keyword evidence="3" id="KW-1185">Reference proteome</keyword>
<feature type="chain" id="PRO_5045323568" description="Secreted protein" evidence="1">
    <location>
        <begin position="35"/>
        <end position="131"/>
    </location>
</feature>
<evidence type="ECO:0000256" key="1">
    <source>
        <dbReference type="SAM" id="SignalP"/>
    </source>
</evidence>
<sequence length="131" mass="13751">MVAITSVPRVAAAVALTVAAPLAAVVAAGSPASADPSHCPITYHWKGHGNISSTLWVDSNPCSRPSRIRISCQTMVYAHTVRGKTVTKGASKAVCNVATLESPAGPAFFEYKVGGKWWSRKVSKGSTTFYS</sequence>
<name>A0ABS3QX32_9ACTN</name>
<evidence type="ECO:0008006" key="4">
    <source>
        <dbReference type="Google" id="ProtNLM"/>
    </source>
</evidence>
<organism evidence="2 3">
    <name type="scientific">Actinomadura nitritigenes</name>
    <dbReference type="NCBI Taxonomy" id="134602"/>
    <lineage>
        <taxon>Bacteria</taxon>
        <taxon>Bacillati</taxon>
        <taxon>Actinomycetota</taxon>
        <taxon>Actinomycetes</taxon>
        <taxon>Streptosporangiales</taxon>
        <taxon>Thermomonosporaceae</taxon>
        <taxon>Actinomadura</taxon>
    </lineage>
</organism>
<evidence type="ECO:0000313" key="3">
    <source>
        <dbReference type="Proteomes" id="UP000666915"/>
    </source>
</evidence>
<evidence type="ECO:0000313" key="2">
    <source>
        <dbReference type="EMBL" id="MBO2438411.1"/>
    </source>
</evidence>
<gene>
    <name evidence="2" type="ORF">J4557_12875</name>
</gene>
<dbReference type="EMBL" id="JAGEOK010000007">
    <property type="protein sequence ID" value="MBO2438411.1"/>
    <property type="molecule type" value="Genomic_DNA"/>
</dbReference>
<dbReference type="Proteomes" id="UP000666915">
    <property type="component" value="Unassembled WGS sequence"/>
</dbReference>
<protein>
    <recommendedName>
        <fullName evidence="4">Secreted protein</fullName>
    </recommendedName>
</protein>
<proteinExistence type="predicted"/>
<comment type="caution">
    <text evidence="2">The sequence shown here is derived from an EMBL/GenBank/DDBJ whole genome shotgun (WGS) entry which is preliminary data.</text>
</comment>
<feature type="signal peptide" evidence="1">
    <location>
        <begin position="1"/>
        <end position="34"/>
    </location>
</feature>
<reference evidence="2 3" key="1">
    <citation type="submission" date="2021-03" db="EMBL/GenBank/DDBJ databases">
        <authorList>
            <person name="Kanchanasin P."/>
            <person name="Saeng-In P."/>
            <person name="Phongsopitanun W."/>
            <person name="Yuki M."/>
            <person name="Kudo T."/>
            <person name="Ohkuma M."/>
            <person name="Tanasupawat S."/>
        </authorList>
    </citation>
    <scope>NUCLEOTIDE SEQUENCE [LARGE SCALE GENOMIC DNA]</scope>
    <source>
        <strain evidence="2 3">L46</strain>
    </source>
</reference>
<dbReference type="RefSeq" id="WP_208266727.1">
    <property type="nucleotide sequence ID" value="NZ_BAAAGM010000083.1"/>
</dbReference>
<accession>A0ABS3QX32</accession>